<reference evidence="2" key="1">
    <citation type="submission" date="2025-05" db="UniProtKB">
        <authorList>
            <consortium name="RefSeq"/>
        </authorList>
    </citation>
    <scope>NUCLEOTIDE SEQUENCE [LARGE SCALE GENOMIC DNA]</scope>
</reference>
<dbReference type="AlphaFoldDB" id="A0AB39Z7F2"/>
<feature type="region of interest" description="Disordered" evidence="1">
    <location>
        <begin position="308"/>
        <end position="522"/>
    </location>
</feature>
<proteinExistence type="predicted"/>
<name>A0AB39Z7F2_DROSZ</name>
<evidence type="ECO:0000313" key="3">
    <source>
        <dbReference type="RefSeq" id="XP_016929603.3"/>
    </source>
</evidence>
<keyword evidence="2" id="KW-1185">Reference proteome</keyword>
<evidence type="ECO:0000256" key="1">
    <source>
        <dbReference type="SAM" id="MobiDB-lite"/>
    </source>
</evidence>
<feature type="compositionally biased region" description="Basic and acidic residues" evidence="1">
    <location>
        <begin position="369"/>
        <end position="435"/>
    </location>
</feature>
<feature type="compositionally biased region" description="Basic and acidic residues" evidence="1">
    <location>
        <begin position="344"/>
        <end position="361"/>
    </location>
</feature>
<feature type="compositionally biased region" description="Gly residues" evidence="1">
    <location>
        <begin position="314"/>
        <end position="325"/>
    </location>
</feature>
<gene>
    <name evidence="3" type="primary">LOC108009623</name>
</gene>
<sequence>MRRRTLRWRSSACRDDGSPPRRGKCQDYRFHRTETYPSIRPMEPRCVPHQDEAITRLGNALEADGCGRPFDMVKDDVLLAWRHSPHKDTLGFYGVGSPTHQPESVVFNRVLADCLVKVSSVGSRQGRPKKTISTPPRISPTGTYTSPQLCKPFILNRQALQSELQLMPYVKQQLEPGKAFETIYCPDPPDPSDPFGVKHQLQTGISRSRDFKPKKVPNGLRRRPWYCPMDCGEARNGCTQYEWARYKLDPRPHNKEFQDWLQEQREKKSMEPRDYDQLYERFLKCFEQKPSPDPLCKIYEDCCKHKKSRKEDNQGGGDGHGGNGVGQQPERPGESPPDQGIPNDGDKPGTGKEKKDNEKGNNEGADGTGDYKDEGDGNDKNKVVEKDKHKNIFINKDEDKDNIKERVAEKKKNKVIRKDKDEDISKDQADDEFKNIHKHKNENKNKNRHKNKIKNKNEEKVNEDENFKIEKRKPESDVIKKEIPKRDIPIPNEPVFEKGRPSVIPYTPSEKNSDRPSKVEPALSNTELETPVVDYDKFVPVIPKYTIKVPPKKKKKVRNKDGDRNEKIEKIKKICPPCPPHGCQCEICHFMDSQKEPEAPFMRNMRRAEQKRKLRAYYRQMCHREYIQNRCREEYRAPRHKCDPICCENFLCRNPRLAEHCDCLGAVQDLEKVISSDKENKDCSKLLHRIENLRRHVCQRMCDCILG</sequence>
<feature type="compositionally biased region" description="Basic residues" evidence="1">
    <location>
        <begin position="436"/>
        <end position="454"/>
    </location>
</feature>
<accession>A0AB39Z7F2</accession>
<organism evidence="2 3">
    <name type="scientific">Drosophila suzukii</name>
    <name type="common">Spotted-wing drosophila fruit fly</name>
    <dbReference type="NCBI Taxonomy" id="28584"/>
    <lineage>
        <taxon>Eukaryota</taxon>
        <taxon>Metazoa</taxon>
        <taxon>Ecdysozoa</taxon>
        <taxon>Arthropoda</taxon>
        <taxon>Hexapoda</taxon>
        <taxon>Insecta</taxon>
        <taxon>Pterygota</taxon>
        <taxon>Neoptera</taxon>
        <taxon>Endopterygota</taxon>
        <taxon>Diptera</taxon>
        <taxon>Brachycera</taxon>
        <taxon>Muscomorpha</taxon>
        <taxon>Ephydroidea</taxon>
        <taxon>Drosophilidae</taxon>
        <taxon>Drosophila</taxon>
        <taxon>Sophophora</taxon>
    </lineage>
</organism>
<dbReference type="RefSeq" id="XP_016929603.3">
    <property type="nucleotide sequence ID" value="XM_017074114.3"/>
</dbReference>
<protein>
    <submittedName>
        <fullName evidence="3">Uncharacterized protein</fullName>
    </submittedName>
</protein>
<dbReference type="Proteomes" id="UP001652628">
    <property type="component" value="Chromosome 2L"/>
</dbReference>
<reference evidence="3" key="2">
    <citation type="submission" date="2025-08" db="UniProtKB">
        <authorList>
            <consortium name="RefSeq"/>
        </authorList>
    </citation>
    <scope>IDENTIFICATION</scope>
</reference>
<evidence type="ECO:0000313" key="2">
    <source>
        <dbReference type="Proteomes" id="UP001652628"/>
    </source>
</evidence>
<feature type="compositionally biased region" description="Basic and acidic residues" evidence="1">
    <location>
        <begin position="455"/>
        <end position="488"/>
    </location>
</feature>
<dbReference type="GeneID" id="108009623"/>